<evidence type="ECO:0000313" key="2">
    <source>
        <dbReference type="Proteomes" id="UP000499080"/>
    </source>
</evidence>
<reference evidence="1 2" key="1">
    <citation type="journal article" date="2019" name="Sci. Rep.">
        <title>Orb-weaving spider Araneus ventricosus genome elucidates the spidroin gene catalogue.</title>
        <authorList>
            <person name="Kono N."/>
            <person name="Nakamura H."/>
            <person name="Ohtoshi R."/>
            <person name="Moran D.A.P."/>
            <person name="Shinohara A."/>
            <person name="Yoshida Y."/>
            <person name="Fujiwara M."/>
            <person name="Mori M."/>
            <person name="Tomita M."/>
            <person name="Arakawa K."/>
        </authorList>
    </citation>
    <scope>NUCLEOTIDE SEQUENCE [LARGE SCALE GENOMIC DNA]</scope>
</reference>
<protein>
    <submittedName>
        <fullName evidence="1">Uncharacterized protein</fullName>
    </submittedName>
</protein>
<comment type="caution">
    <text evidence="1">The sequence shown here is derived from an EMBL/GenBank/DDBJ whole genome shotgun (WGS) entry which is preliminary data.</text>
</comment>
<keyword evidence="2" id="KW-1185">Reference proteome</keyword>
<name>A0A4Y2C4H0_ARAVE</name>
<organism evidence="1 2">
    <name type="scientific">Araneus ventricosus</name>
    <name type="common">Orbweaver spider</name>
    <name type="synonym">Epeira ventricosa</name>
    <dbReference type="NCBI Taxonomy" id="182803"/>
    <lineage>
        <taxon>Eukaryota</taxon>
        <taxon>Metazoa</taxon>
        <taxon>Ecdysozoa</taxon>
        <taxon>Arthropoda</taxon>
        <taxon>Chelicerata</taxon>
        <taxon>Arachnida</taxon>
        <taxon>Araneae</taxon>
        <taxon>Araneomorphae</taxon>
        <taxon>Entelegynae</taxon>
        <taxon>Araneoidea</taxon>
        <taxon>Araneidae</taxon>
        <taxon>Araneus</taxon>
    </lineage>
</organism>
<dbReference type="Proteomes" id="UP000499080">
    <property type="component" value="Unassembled WGS sequence"/>
</dbReference>
<dbReference type="AlphaFoldDB" id="A0A4Y2C4H0"/>
<evidence type="ECO:0000313" key="1">
    <source>
        <dbReference type="EMBL" id="GBL98224.1"/>
    </source>
</evidence>
<dbReference type="EMBL" id="BGPR01085148">
    <property type="protein sequence ID" value="GBL98224.1"/>
    <property type="molecule type" value="Genomic_DNA"/>
</dbReference>
<proteinExistence type="predicted"/>
<accession>A0A4Y2C4H0</accession>
<gene>
    <name evidence="1" type="ORF">AVEN_30237_1</name>
</gene>
<sequence>MYSDSVAMHLATVRCFCPGMMEQRAAQFMILYQGFLCTLWVGTEKKSYSLQDTVLFRHTSAGLRLIQHLTVAVVRRVPRCIMPQSASLPSPGTDGNQPNICKRFGLEEWRPTKTQGLKFEL</sequence>